<protein>
    <submittedName>
        <fullName evidence="2">Uncharacterized protein</fullName>
    </submittedName>
</protein>
<sequence length="143" mass="15555">MREGQMMDPSSARYRSKRNEKEKEKLVSVCLSKRRSCRTQRNGTEIMHAQRSRGFRACRLGQLEGLAHTYSGPHQLHATTPRSSVAMVGTASGRGLGGSAAEFVLPPPPTPSPPFSFLLCLRRADAPRAAGEVGLSRKARPPG</sequence>
<dbReference type="Proteomes" id="UP000823388">
    <property type="component" value="Chromosome 3K"/>
</dbReference>
<evidence type="ECO:0000313" key="2">
    <source>
        <dbReference type="EMBL" id="KAG2625279.1"/>
    </source>
</evidence>
<gene>
    <name evidence="2" type="ORF">PVAP13_3KG203686</name>
</gene>
<evidence type="ECO:0000256" key="1">
    <source>
        <dbReference type="SAM" id="MobiDB-lite"/>
    </source>
</evidence>
<proteinExistence type="predicted"/>
<feature type="compositionally biased region" description="Basic and acidic residues" evidence="1">
    <location>
        <begin position="17"/>
        <end position="26"/>
    </location>
</feature>
<keyword evidence="3" id="KW-1185">Reference proteome</keyword>
<reference evidence="2" key="1">
    <citation type="submission" date="2020-05" db="EMBL/GenBank/DDBJ databases">
        <title>WGS assembly of Panicum virgatum.</title>
        <authorList>
            <person name="Lovell J.T."/>
            <person name="Jenkins J."/>
            <person name="Shu S."/>
            <person name="Juenger T.E."/>
            <person name="Schmutz J."/>
        </authorList>
    </citation>
    <scope>NUCLEOTIDE SEQUENCE</scope>
    <source>
        <strain evidence="2">AP13</strain>
    </source>
</reference>
<name>A0A8T0UZ19_PANVG</name>
<accession>A0A8T0UZ19</accession>
<comment type="caution">
    <text evidence="2">The sequence shown here is derived from an EMBL/GenBank/DDBJ whole genome shotgun (WGS) entry which is preliminary data.</text>
</comment>
<dbReference type="AlphaFoldDB" id="A0A8T0UZ19"/>
<evidence type="ECO:0000313" key="3">
    <source>
        <dbReference type="Proteomes" id="UP000823388"/>
    </source>
</evidence>
<feature type="region of interest" description="Disordered" evidence="1">
    <location>
        <begin position="1"/>
        <end position="26"/>
    </location>
</feature>
<dbReference type="EMBL" id="CM029041">
    <property type="protein sequence ID" value="KAG2625279.1"/>
    <property type="molecule type" value="Genomic_DNA"/>
</dbReference>
<organism evidence="2 3">
    <name type="scientific">Panicum virgatum</name>
    <name type="common">Blackwell switchgrass</name>
    <dbReference type="NCBI Taxonomy" id="38727"/>
    <lineage>
        <taxon>Eukaryota</taxon>
        <taxon>Viridiplantae</taxon>
        <taxon>Streptophyta</taxon>
        <taxon>Embryophyta</taxon>
        <taxon>Tracheophyta</taxon>
        <taxon>Spermatophyta</taxon>
        <taxon>Magnoliopsida</taxon>
        <taxon>Liliopsida</taxon>
        <taxon>Poales</taxon>
        <taxon>Poaceae</taxon>
        <taxon>PACMAD clade</taxon>
        <taxon>Panicoideae</taxon>
        <taxon>Panicodae</taxon>
        <taxon>Paniceae</taxon>
        <taxon>Panicinae</taxon>
        <taxon>Panicum</taxon>
        <taxon>Panicum sect. Hiantes</taxon>
    </lineage>
</organism>